<dbReference type="PROSITE" id="PS00409">
    <property type="entry name" value="PROKAR_NTER_METHYL"/>
    <property type="match status" value="1"/>
</dbReference>
<feature type="transmembrane region" description="Helical" evidence="10">
    <location>
        <begin position="20"/>
        <end position="38"/>
    </location>
</feature>
<evidence type="ECO:0000256" key="6">
    <source>
        <dbReference type="ARBA" id="ARBA00022519"/>
    </source>
</evidence>
<comment type="similarity">
    <text evidence="2">Belongs to the GSP G family.</text>
</comment>
<dbReference type="Proteomes" id="UP000013261">
    <property type="component" value="Unassembled WGS sequence"/>
</dbReference>
<dbReference type="Pfam" id="PF08334">
    <property type="entry name" value="T2SSG"/>
    <property type="match status" value="1"/>
</dbReference>
<dbReference type="OrthoDB" id="9795612at2"/>
<dbReference type="HOGENOM" id="CLU_091705_2_0_6"/>
<dbReference type="InterPro" id="IPR013545">
    <property type="entry name" value="T2SS_protein-GspG_C"/>
</dbReference>
<dbReference type="GO" id="GO:0015627">
    <property type="term" value="C:type II protein secretion system complex"/>
    <property type="evidence" value="ECO:0007669"/>
    <property type="project" value="InterPro"/>
</dbReference>
<feature type="domain" description="Type II secretion system protein GspG C-terminal" evidence="11">
    <location>
        <begin position="40"/>
        <end position="147"/>
    </location>
</feature>
<keyword evidence="8 10" id="KW-1133">Transmembrane helix</keyword>
<evidence type="ECO:0000256" key="5">
    <source>
        <dbReference type="ARBA" id="ARBA00022481"/>
    </source>
</evidence>
<gene>
    <name evidence="12" type="ORF">F904_02971</name>
</gene>
<dbReference type="Gene3D" id="3.30.700.10">
    <property type="entry name" value="Glycoprotein, Type 4 Pilin"/>
    <property type="match status" value="1"/>
</dbReference>
<dbReference type="PANTHER" id="PTHR30093:SF45">
    <property type="entry name" value="TYPE II SECRETION SYSTEM CORE PROTEIN G"/>
    <property type="match status" value="1"/>
</dbReference>
<evidence type="ECO:0000256" key="9">
    <source>
        <dbReference type="ARBA" id="ARBA00023136"/>
    </source>
</evidence>
<evidence type="ECO:0000256" key="4">
    <source>
        <dbReference type="ARBA" id="ARBA00022475"/>
    </source>
</evidence>
<accession>N9L9S9</accession>
<comment type="subcellular location">
    <subcellularLocation>
        <location evidence="1">Cell inner membrane</location>
        <topology evidence="1">Single-pass membrane protein</topology>
    </subcellularLocation>
</comment>
<keyword evidence="9 10" id="KW-0472">Membrane</keyword>
<reference evidence="12 13" key="1">
    <citation type="submission" date="2013-02" db="EMBL/GenBank/DDBJ databases">
        <title>The Genome Sequence of Acinetobacter sp. ANC 4105.</title>
        <authorList>
            <consortium name="The Broad Institute Genome Sequencing Platform"/>
            <consortium name="The Broad Institute Genome Sequencing Center for Infectious Disease"/>
            <person name="Cerqueira G."/>
            <person name="Feldgarden M."/>
            <person name="Courvalin P."/>
            <person name="Perichon B."/>
            <person name="Grillot-Courvalin C."/>
            <person name="Clermont D."/>
            <person name="Rocha E."/>
            <person name="Yoon E.-J."/>
            <person name="Nemec A."/>
            <person name="Walker B."/>
            <person name="Young S.K."/>
            <person name="Zeng Q."/>
            <person name="Gargeya S."/>
            <person name="Fitzgerald M."/>
            <person name="Haas B."/>
            <person name="Abouelleil A."/>
            <person name="Alvarado L."/>
            <person name="Arachchi H.M."/>
            <person name="Berlin A.M."/>
            <person name="Chapman S.B."/>
            <person name="Dewar J."/>
            <person name="Goldberg J."/>
            <person name="Griggs A."/>
            <person name="Gujja S."/>
            <person name="Hansen M."/>
            <person name="Howarth C."/>
            <person name="Imamovic A."/>
            <person name="Larimer J."/>
            <person name="McCowan C."/>
            <person name="Murphy C."/>
            <person name="Neiman D."/>
            <person name="Pearson M."/>
            <person name="Priest M."/>
            <person name="Roberts A."/>
            <person name="Saif S."/>
            <person name="Shea T."/>
            <person name="Sisk P."/>
            <person name="Sykes S."/>
            <person name="Wortman J."/>
            <person name="Nusbaum C."/>
            <person name="Birren B."/>
        </authorList>
    </citation>
    <scope>NUCLEOTIDE SEQUENCE [LARGE SCALE GENOMIC DNA]</scope>
    <source>
        <strain evidence="12 13">ANC 4105</strain>
    </source>
</reference>
<evidence type="ECO:0000256" key="10">
    <source>
        <dbReference type="SAM" id="Phobius"/>
    </source>
</evidence>
<dbReference type="AlphaFoldDB" id="N9L9S9"/>
<evidence type="ECO:0000256" key="3">
    <source>
        <dbReference type="ARBA" id="ARBA00020042"/>
    </source>
</evidence>
<proteinExistence type="inferred from homology"/>
<evidence type="ECO:0000256" key="1">
    <source>
        <dbReference type="ARBA" id="ARBA00004377"/>
    </source>
</evidence>
<dbReference type="SUPFAM" id="SSF54523">
    <property type="entry name" value="Pili subunits"/>
    <property type="match status" value="1"/>
</dbReference>
<evidence type="ECO:0000256" key="2">
    <source>
        <dbReference type="ARBA" id="ARBA00009984"/>
    </source>
</evidence>
<evidence type="ECO:0000256" key="8">
    <source>
        <dbReference type="ARBA" id="ARBA00022989"/>
    </source>
</evidence>
<evidence type="ECO:0000313" key="12">
    <source>
        <dbReference type="EMBL" id="ENW93028.1"/>
    </source>
</evidence>
<name>N9L9S9_9GAMM</name>
<dbReference type="InterPro" id="IPR012902">
    <property type="entry name" value="N_methyl_site"/>
</dbReference>
<keyword evidence="4" id="KW-1003">Cell membrane</keyword>
<sequence length="147" mass="16404">MPINYTTNLPKPNSSRGFTLLELLVVLVIIGLLAGIVGPRLFKNVDKSEVTTAKAQVDALTKAVDQYRLDVGRYPSTQEGLNVLVHPNGEPNWRGPYLKKAVPLDPWQMPYQYKQPGEHNPEDYDLYSFGADRSFGGTKDNADIGNW</sequence>
<evidence type="ECO:0000259" key="11">
    <source>
        <dbReference type="Pfam" id="PF08334"/>
    </source>
</evidence>
<dbReference type="InterPro" id="IPR045584">
    <property type="entry name" value="Pilin-like"/>
</dbReference>
<keyword evidence="7 10" id="KW-0812">Transmembrane</keyword>
<dbReference type="NCBIfam" id="TIGR02532">
    <property type="entry name" value="IV_pilin_GFxxxE"/>
    <property type="match status" value="1"/>
</dbReference>
<dbReference type="Pfam" id="PF07963">
    <property type="entry name" value="N_methyl"/>
    <property type="match status" value="1"/>
</dbReference>
<dbReference type="InterPro" id="IPR000983">
    <property type="entry name" value="Bac_GSPG_pilin"/>
</dbReference>
<dbReference type="RefSeq" id="WP_005190795.1">
    <property type="nucleotide sequence ID" value="NZ_KB850050.1"/>
</dbReference>
<dbReference type="GO" id="GO:0005886">
    <property type="term" value="C:plasma membrane"/>
    <property type="evidence" value="ECO:0007669"/>
    <property type="project" value="UniProtKB-SubCell"/>
</dbReference>
<evidence type="ECO:0000256" key="7">
    <source>
        <dbReference type="ARBA" id="ARBA00022692"/>
    </source>
</evidence>
<comment type="caution">
    <text evidence="12">The sequence shown here is derived from an EMBL/GenBank/DDBJ whole genome shotgun (WGS) entry which is preliminary data.</text>
</comment>
<keyword evidence="6" id="KW-0997">Cell inner membrane</keyword>
<keyword evidence="13" id="KW-1185">Reference proteome</keyword>
<dbReference type="PRINTS" id="PR00813">
    <property type="entry name" value="BCTERIALGSPG"/>
</dbReference>
<dbReference type="EMBL" id="APRL01000013">
    <property type="protein sequence ID" value="ENW93028.1"/>
    <property type="molecule type" value="Genomic_DNA"/>
</dbReference>
<dbReference type="PANTHER" id="PTHR30093">
    <property type="entry name" value="GENERAL SECRETION PATHWAY PROTEIN G"/>
    <property type="match status" value="1"/>
</dbReference>
<dbReference type="PATRIC" id="fig|1217703.3.peg.2884"/>
<dbReference type="eggNOG" id="COG2165">
    <property type="taxonomic scope" value="Bacteria"/>
</dbReference>
<dbReference type="InterPro" id="IPR010054">
    <property type="entry name" value="Type2_sec_GspG"/>
</dbReference>
<keyword evidence="5" id="KW-0488">Methylation</keyword>
<protein>
    <recommendedName>
        <fullName evidence="3">Type II secretion system core protein G</fullName>
    </recommendedName>
</protein>
<evidence type="ECO:0000313" key="13">
    <source>
        <dbReference type="Proteomes" id="UP000013261"/>
    </source>
</evidence>
<organism evidence="12 13">
    <name type="scientific">Acinetobacter dispersus</name>
    <dbReference type="NCBI Taxonomy" id="70348"/>
    <lineage>
        <taxon>Bacteria</taxon>
        <taxon>Pseudomonadati</taxon>
        <taxon>Pseudomonadota</taxon>
        <taxon>Gammaproteobacteria</taxon>
        <taxon>Moraxellales</taxon>
        <taxon>Moraxellaceae</taxon>
        <taxon>Acinetobacter</taxon>
    </lineage>
</organism>
<dbReference type="NCBIfam" id="TIGR01710">
    <property type="entry name" value="typeII_sec_gspG"/>
    <property type="match status" value="1"/>
</dbReference>
<dbReference type="GO" id="GO:0015628">
    <property type="term" value="P:protein secretion by the type II secretion system"/>
    <property type="evidence" value="ECO:0007669"/>
    <property type="project" value="InterPro"/>
</dbReference>